<feature type="domain" description="Helicase ATP-binding" evidence="34">
    <location>
        <begin position="1238"/>
        <end position="1412"/>
    </location>
</feature>
<comment type="function">
    <text evidence="30">Mediates the cap-independent, EIF4E-dependent translation of viral genomic RNAs. Binds to the cap-binding site of host EIF4E and thus interferes with the host EIF4E-dependent mRNA export and translation. VPg-RNA directly binds EIF4E and is a template for transcription. Also forms trimeric complexes with EIF4E-EIF4G, which are templates for translation.</text>
</comment>
<evidence type="ECO:0000256" key="33">
    <source>
        <dbReference type="SAM" id="MobiDB-lite"/>
    </source>
</evidence>
<keyword evidence="15" id="KW-1090">Inhibition of host innate immune response by virus</keyword>
<comment type="subcellular location">
    <subcellularLocation>
        <location evidence="29">Host cytoplasmic vesicle</location>
    </subcellularLocation>
    <subcellularLocation>
        <location evidence="2">Host nucleus</location>
    </subcellularLocation>
    <subcellularLocation>
        <location evidence="3">Virion</location>
    </subcellularLocation>
</comment>
<dbReference type="InterPro" id="IPR039560">
    <property type="entry name" value="Potyvirid-P3"/>
</dbReference>
<dbReference type="InterPro" id="IPR043504">
    <property type="entry name" value="Peptidase_S1_PA_chymotrypsin"/>
</dbReference>
<dbReference type="PRINTS" id="PR00966">
    <property type="entry name" value="NIAPOTYPTASE"/>
</dbReference>
<evidence type="ECO:0000256" key="8">
    <source>
        <dbReference type="ARBA" id="ARBA00022488"/>
    </source>
</evidence>
<evidence type="ECO:0000256" key="22">
    <source>
        <dbReference type="ARBA" id="ARBA00022807"/>
    </source>
</evidence>
<dbReference type="InterPro" id="IPR013648">
    <property type="entry name" value="PP_Potyviridae"/>
</dbReference>
<dbReference type="GO" id="GO:0005524">
    <property type="term" value="F:ATP binding"/>
    <property type="evidence" value="ECO:0007669"/>
    <property type="project" value="UniProtKB-KW"/>
</dbReference>
<dbReference type="GO" id="GO:0052170">
    <property type="term" value="P:symbiont-mediated suppression of host innate immune response"/>
    <property type="evidence" value="ECO:0007669"/>
    <property type="project" value="UniProtKB-KW"/>
</dbReference>
<keyword evidence="19" id="KW-0547">Nucleotide-binding</keyword>
<dbReference type="Pfam" id="PF00863">
    <property type="entry name" value="Peptidase_C4"/>
    <property type="match status" value="1"/>
</dbReference>
<evidence type="ECO:0000256" key="10">
    <source>
        <dbReference type="ARBA" id="ARBA00022520"/>
    </source>
</evidence>
<keyword evidence="10" id="KW-0191">Covalent protein-RNA linkage</keyword>
<protein>
    <recommendedName>
        <fullName evidence="5">Genome polyprotein</fullName>
    </recommendedName>
</protein>
<evidence type="ECO:0000256" key="23">
    <source>
        <dbReference type="ARBA" id="ARBA00022840"/>
    </source>
</evidence>
<accession>A0A8G1LUB4</accession>
<dbReference type="Gene3D" id="2.40.10.10">
    <property type="entry name" value="Trypsin-like serine proteases"/>
    <property type="match status" value="2"/>
</dbReference>
<dbReference type="InterPro" id="IPR014001">
    <property type="entry name" value="Helicase_ATP-bd"/>
</dbReference>
<dbReference type="GO" id="GO:0003968">
    <property type="term" value="F:RNA-directed RNA polymerase activity"/>
    <property type="evidence" value="ECO:0007669"/>
    <property type="project" value="UniProtKB-KW"/>
</dbReference>
<dbReference type="InterPro" id="IPR001592">
    <property type="entry name" value="Poty_coat"/>
</dbReference>
<dbReference type="InterPro" id="IPR027417">
    <property type="entry name" value="P-loop_NTPase"/>
</dbReference>
<evidence type="ECO:0000256" key="12">
    <source>
        <dbReference type="ARBA" id="ARBA00022561"/>
    </source>
</evidence>
<dbReference type="SUPFAM" id="SSF50494">
    <property type="entry name" value="Trypsin-like serine proteases"/>
    <property type="match status" value="1"/>
</dbReference>
<dbReference type="InterPro" id="IPR001730">
    <property type="entry name" value="Potyv_NIa-pro_dom"/>
</dbReference>
<keyword evidence="6" id="KW-0941">Suppressor of RNA silencing</keyword>
<evidence type="ECO:0000256" key="11">
    <source>
        <dbReference type="ARBA" id="ARBA00022553"/>
    </source>
</evidence>
<proteinExistence type="inferred from homology"/>
<keyword evidence="12" id="KW-0167">Capsid protein</keyword>
<keyword evidence="11" id="KW-0597">Phosphoprotein</keyword>
<keyword evidence="18" id="KW-0548">Nucleotidyltransferase</keyword>
<dbReference type="GO" id="GO:0006508">
    <property type="term" value="P:proteolysis"/>
    <property type="evidence" value="ECO:0007669"/>
    <property type="project" value="UniProtKB-KW"/>
</dbReference>
<dbReference type="GO" id="GO:0004197">
    <property type="term" value="F:cysteine-type endopeptidase activity"/>
    <property type="evidence" value="ECO:0007669"/>
    <property type="project" value="InterPro"/>
</dbReference>
<dbReference type="InterPro" id="IPR043128">
    <property type="entry name" value="Rev_trsase/Diguanyl_cyclase"/>
</dbReference>
<keyword evidence="22" id="KW-0788">Thiol protease</keyword>
<evidence type="ECO:0000256" key="13">
    <source>
        <dbReference type="ARBA" id="ARBA00022562"/>
    </source>
</evidence>
<evidence type="ECO:0000256" key="3">
    <source>
        <dbReference type="ARBA" id="ARBA00004328"/>
    </source>
</evidence>
<dbReference type="InterPro" id="IPR009003">
    <property type="entry name" value="Peptidase_S1_PA"/>
</dbReference>
<keyword evidence="8" id="KW-1036">Host cytoplasmic vesicle</keyword>
<evidence type="ECO:0000256" key="5">
    <source>
        <dbReference type="ARBA" id="ARBA00020107"/>
    </source>
</evidence>
<evidence type="ECO:0000256" key="28">
    <source>
        <dbReference type="ARBA" id="ARBA00029422"/>
    </source>
</evidence>
<dbReference type="SMART" id="SM00487">
    <property type="entry name" value="DEXDc"/>
    <property type="match status" value="1"/>
</dbReference>
<dbReference type="Gene3D" id="3.40.50.300">
    <property type="entry name" value="P-loop containing nucleotide triphosphate hydrolases"/>
    <property type="match status" value="2"/>
</dbReference>
<keyword evidence="9" id="KW-1139">Helical capsid protein</keyword>
<evidence type="ECO:0000256" key="24">
    <source>
        <dbReference type="ARBA" id="ARBA00022844"/>
    </source>
</evidence>
<dbReference type="Pfam" id="PF00680">
    <property type="entry name" value="RdRP_1"/>
    <property type="match status" value="1"/>
</dbReference>
<reference evidence="36" key="1">
    <citation type="submission" date="2021-04" db="EMBL/GenBank/DDBJ databases">
        <title>Plant Virus Collection isolate.</title>
        <authorList>
            <person name="Knierim D."/>
            <person name="Margaria P."/>
            <person name="Menzel W."/>
            <person name="Winter S."/>
        </authorList>
    </citation>
    <scope>NUCLEOTIDE SEQUENCE</scope>
    <source>
        <strain evidence="36">DSMZ PV-1030</strain>
    </source>
</reference>
<keyword evidence="25" id="KW-0693">Viral RNA replication</keyword>
<evidence type="ECO:0000256" key="32">
    <source>
        <dbReference type="SAM" id="Coils"/>
    </source>
</evidence>
<keyword evidence="14" id="KW-0945">Host-virus interaction</keyword>
<keyword evidence="23" id="KW-0067">ATP-binding</keyword>
<keyword evidence="26" id="KW-0899">Viral immunoevasion</keyword>
<evidence type="ECO:0000259" key="35">
    <source>
        <dbReference type="SMART" id="SM00490"/>
    </source>
</evidence>
<keyword evidence="13" id="KW-1048">Host nucleus</keyword>
<keyword evidence="16" id="KW-0645">Protease</keyword>
<dbReference type="CDD" id="cd23175">
    <property type="entry name" value="ps-ssRNAv_Potyviridae_RdRp"/>
    <property type="match status" value="1"/>
</dbReference>
<evidence type="ECO:0000313" key="36">
    <source>
        <dbReference type="EMBL" id="QZA75359.1"/>
    </source>
</evidence>
<evidence type="ECO:0000259" key="34">
    <source>
        <dbReference type="SMART" id="SM00487"/>
    </source>
</evidence>
<dbReference type="GO" id="GO:0004386">
    <property type="term" value="F:helicase activity"/>
    <property type="evidence" value="ECO:0007669"/>
    <property type="project" value="UniProtKB-KW"/>
</dbReference>
<dbReference type="GO" id="GO:0044161">
    <property type="term" value="C:host cell cytoplasmic vesicle"/>
    <property type="evidence" value="ECO:0007669"/>
    <property type="project" value="UniProtKB-SubCell"/>
</dbReference>
<keyword evidence="21" id="KW-0347">Helicase</keyword>
<dbReference type="Pfam" id="PF00767">
    <property type="entry name" value="Poty_coat"/>
    <property type="match status" value="1"/>
</dbReference>
<dbReference type="PANTHER" id="PTHR43519">
    <property type="entry name" value="ATP-DEPENDENT RNA HELICASE HRPB"/>
    <property type="match status" value="1"/>
</dbReference>
<evidence type="ECO:0000256" key="27">
    <source>
        <dbReference type="ARBA" id="ARBA00029405"/>
    </source>
</evidence>
<evidence type="ECO:0000256" key="29">
    <source>
        <dbReference type="ARBA" id="ARBA00034108"/>
    </source>
</evidence>
<dbReference type="InterPro" id="IPR001456">
    <property type="entry name" value="HC-pro"/>
</dbReference>
<comment type="catalytic activity">
    <reaction evidence="1">
        <text>Hydrolyzes glutaminyl bonds, and activity is further restricted by preferences for the amino acids in P6 - P1' that vary with the species of potyvirus, e.g. Glu-Xaa-Xaa-Tyr-Xaa-Gln-|-(Ser or Gly) for the enzyme from tobacco etch virus. The natural substrate is the viral polyprotein, but other proteins and oligopeptides containing the appropriate consensus sequence are also cleaved.</text>
        <dbReference type="EC" id="3.4.22.44"/>
    </reaction>
</comment>
<keyword evidence="20" id="KW-0378">Hydrolase</keyword>
<evidence type="ECO:0000256" key="20">
    <source>
        <dbReference type="ARBA" id="ARBA00022801"/>
    </source>
</evidence>
<dbReference type="Pfam" id="PF08440">
    <property type="entry name" value="Poty_PP"/>
    <property type="match status" value="1"/>
</dbReference>
<evidence type="ECO:0000256" key="18">
    <source>
        <dbReference type="ARBA" id="ARBA00022695"/>
    </source>
</evidence>
<evidence type="ECO:0000256" key="19">
    <source>
        <dbReference type="ARBA" id="ARBA00022741"/>
    </source>
</evidence>
<comment type="function">
    <text evidence="28">Has helicase activity. It may be involved in replication.</text>
</comment>
<evidence type="ECO:0000256" key="26">
    <source>
        <dbReference type="ARBA" id="ARBA00023280"/>
    </source>
</evidence>
<evidence type="ECO:0000256" key="17">
    <source>
        <dbReference type="ARBA" id="ARBA00022679"/>
    </source>
</evidence>
<dbReference type="GO" id="GO:0019029">
    <property type="term" value="C:helical viral capsid"/>
    <property type="evidence" value="ECO:0007669"/>
    <property type="project" value="UniProtKB-KW"/>
</dbReference>
<evidence type="ECO:0000256" key="4">
    <source>
        <dbReference type="ARBA" id="ARBA00006064"/>
    </source>
</evidence>
<dbReference type="InterPro" id="IPR011545">
    <property type="entry name" value="DEAD/DEAH_box_helicase_dom"/>
</dbReference>
<organism evidence="36">
    <name type="scientific">Konjac mosaic virus</name>
    <dbReference type="NCBI Taxonomy" id="322053"/>
    <lineage>
        <taxon>Viruses</taxon>
        <taxon>Riboviria</taxon>
        <taxon>Orthornavirae</taxon>
        <taxon>Pisuviricota</taxon>
        <taxon>Stelpaviricetes</taxon>
        <taxon>Patatavirales</taxon>
        <taxon>Potyviridae</taxon>
        <taxon>Potyvirus</taxon>
        <taxon>Potyvirus konjac</taxon>
    </lineage>
</organism>
<dbReference type="InterPro" id="IPR001650">
    <property type="entry name" value="Helicase_C-like"/>
</dbReference>
<dbReference type="Pfam" id="PF00271">
    <property type="entry name" value="Helicase_C"/>
    <property type="match status" value="1"/>
</dbReference>
<dbReference type="InterPro" id="IPR043502">
    <property type="entry name" value="DNA/RNA_pol_sf"/>
</dbReference>
<feature type="coiled-coil region" evidence="32">
    <location>
        <begin position="1060"/>
        <end position="1087"/>
    </location>
</feature>
<evidence type="ECO:0000256" key="7">
    <source>
        <dbReference type="ARBA" id="ARBA00022484"/>
    </source>
</evidence>
<dbReference type="Pfam" id="PF00270">
    <property type="entry name" value="DEAD"/>
    <property type="match status" value="1"/>
</dbReference>
<evidence type="ECO:0000256" key="15">
    <source>
        <dbReference type="ARBA" id="ARBA00022632"/>
    </source>
</evidence>
<dbReference type="InterPro" id="IPR001205">
    <property type="entry name" value="RNA-dir_pol_C"/>
</dbReference>
<keyword evidence="24" id="KW-0946">Virion</keyword>
<evidence type="ECO:0000256" key="31">
    <source>
        <dbReference type="RuleBase" id="RU003351"/>
    </source>
</evidence>
<keyword evidence="7" id="KW-0696">RNA-directed RNA polymerase</keyword>
<evidence type="ECO:0000256" key="2">
    <source>
        <dbReference type="ARBA" id="ARBA00004147"/>
    </source>
</evidence>
<dbReference type="Gene3D" id="3.30.70.270">
    <property type="match status" value="1"/>
</dbReference>
<dbReference type="GO" id="GO:0042025">
    <property type="term" value="C:host cell nucleus"/>
    <property type="evidence" value="ECO:0007669"/>
    <property type="project" value="UniProtKB-SubCell"/>
</dbReference>
<sequence>MASVMIGSFACPLVASAKVATGIACDEFRASVGIRGAVTTVAHTVMAPIVQATHPNVTQVNNYGRRLIKQVESKVELAFENFFNKPEMKESLFKKSHAKLVRGRKQSWRLSTPTLEVAQQRQAEINKFLQEKEDFLAGKYDPQDVVEGYVFVQDQVKRGEQVSLKSPFWRRTYKTKQTRTQILCSPRMNETSLVGLMRGVFKIAKTKNLAIEIIGKRVVKAKYEQIDRSRYLRFATRHHEGRRSRRDMPIDRSTSSIQDEAVAVSAFKQSLARDITYGDSGLALDTKQLRRVGRTFSGYTIIRGECEGKIFDARSKVTKSLALRMKQFAGVGERFFNKFSEHFVTLRPSVSHECKSAVPVEDCGVVAAVLCQTLFPCGKITCSDCIREYGTTIAHEDIAQDQRLESAEVFIRAEYPAFTHVLQFLHNYRTLLNSVNHSVGEFLEINKLIGEAKAAPLSHLKTIGETLLKGGRSSQEDLSFATRALLEVARWFRNRKEGIESGSVVAFRNRISAKTQINPTLMCDNQLDEDGNFVWGERSYHAKRFFNNYFEEIDVTKGYNAYVVRENPNGVRKTAINNLIVTTNLQRLRQHMLGEPVAAHPLSEACISRTGGKFRYPCCCVTADDGTPLTSDIYNPTKNHLVIGNTGDPKFLDLPAEKGAKLFVAKPGYCYLNIFLAMLVNVDKKDAKHFTKMARDIAIEKLQQWPSMMDLATCCYLLSLFHPGIKNAELPRILVDHTTKTMHVIDSYGSLSTGYHILKANTVEQLIQFANPELESEMKHYLVGGTANQLLMPHNAFSLVIKGIYRPEVMLQILEEEPYLLMMTLLSPGVMIALANSGSLERGMQMWIRRDEGIARMFAVIYTLAAKVTTARTLERQLNIIQETAPALFNEIFDGFRTMMSYRMALDLIEVTRNKADSNRTLLEHGYSIFVKSTYEMLEKNYLAELEASWAELSWLGKSRALWHSRTAFKFSRESLSPVATADMGGKYYLSFQSCVKQTQKKLSSILKQSVTNVQQRMRSTLVSTLSMGFGLINRHMAEIFVTINVLFVVKLFMDIIVQANKLVLERQQAGQKIATLQEEKQLLEIEKLYSDYIRKHKCEPTREEFLRCVLDSVGIDFSTEEVEHQHQRSANEAAFESIIAITSLVLMVFDQERSDCVYRILQKLRSLVGISGEVVRHQGSLDEEDTIQFEKWQTIDFELTGSELMAPSIQEMSFQQWWEHQLQNNRTIPHYRTEGYFMEFTRARASIVANEIAHSDHKDILLRGAVGSGKSTGLPYHLSQKGRVLLLEPTRPLAENVWRQLKADPFYMNPTLRMRGTSMFGSSPVHIMTSGYALHYLANNQNIICEYDFIIFDECHVLDASAMAFRSLLAEYDFRGKIIKVSATPPGREVEFTTQFPVDIKIEESLTFDQFVQGQGTKANCDVLQHGNNILVYVASYSEVDMLSKKLSEKNYSVTKVDGRTMKVGSVNIQTHGTFEKPHFIVATNIIENGVTLDVEVVVDFGLKVVAQLDCDNRCMVYTKKSVSFGERIQRLGRVGRQKPGLALRIGTTEKGLTEIPSVIATEAAFMCFTYGLPVMTSGVSTSLLGNCTVRQARTMQNFELPPFYTVNLVRYDGTMHPSIHKILLAYKLRDSEIQLHQLALPYSSLTSWLSVAEYNRIGRQISIDDQVRIPFLAKEIPEAIHEKMWQAIRDNKKDVEIRPMSSASATKVAYTLQRDVTALPRTIKIIEGLIEQEMVKREHFKALVSTNCSHANFSIMGIVNAIKSRYVADHTAENIEKLQRAKNQLIEFKNVANDANTSHLLKTFGSVECVLHQSSSAVSEVLNLKGKWNRSLMTCDLIVTAAVAIGGGYMIVKWFRDRMTEKVVHQARNKRQIQKLKFRDARDAKMGREVYANDETMEHYFGEAYRKKGKKTGKTKGMGHKKRQFTTFYGVNPDDFSLIRYVDPITGYTVDADPLESVHTIQAEFDAIRHDMIASGETDPQRFYSDHSNRIRAYLQRKNASHALAVDLTAHMPTLVCPSGTIAGFPEREGEVRQSGKFVQDVMPAKNEYEYIAHEGNSLFKGLRDYNPIASSICKLTNDSLHTKTTLYGLGYGPFIITMQHLFAENNGVLRVQSRHGEFVVPNTMTLKMFPCGRRDVLIIQMPKDFPPYPRKLIFRTPMTGEKVCMVGSNFQTKSISSVVSETSPIFPRENCSFWKHLISTKDGDCGLPLVSITDGAILGLHSLTNTDGTANYFTDFPPDFKQSVLDSQEAIQWTKAWSYNANTVCYGPMNIINKPPSGMFKPVKLVSDLDVEAVYVQSKTWVRDELKGNLKAIAYTPSQLVTKHVVKGKCVLFETYLSTHPKSKEKFEEYMGAYAKSRLNKGAFLKDLLKYSTDINVGVVDTTCFEAAHDHLVMQLEEWGFKGCEYVTDENAIFESLNMKAAVGALYQGKKKDYFAEYSAEDKAQIIFESCERLYNGDMGIWNGSLKAELRPIEKVEQNKTRTFTAAPLDTLLAGKVCVDDFNNHFYSKHTVCPWSVGMTKFYGGWNILLKSFPENWIYCDADGSQFDSSLSPYLINSILNARLEMMEPWDIGKQMLCNLYTEITYTPIATPDGTIVKKFKGNNSGQPSTVVDNTLMVLTAMYYSLLRSGIPLKKHKEVIHFFINGDDLIIAVKPEVQHLLDVMATHFSELGLNYDFTSRSTQKEDLWFMSHKGIEREGIYIPKLEEERIISILEWDRSTEPSHRLEAICAAMIEAWGFDWLVHEIRLFYSWVLEQHPYNQLAEQGRAPYIAETALRKLYLDRDANEEELLRYATEQSIEWSQEEQVYHQSGEEEKDGDKKLDAGKQPPTKDKEKEKESDLNTEKDGNKQVQTHKDRDIDMGTSGTITVPRYKILKSKLRFPMVRGRKIMNMNHLAQYNPEQTDLANTRATKNQFARWFDGVKEDYGLNDAEMDVMLNGLVVWCIENGTSPNINGLWTMMDGEEQIEYPIKPLIDHASPTFRQIMAHFSDIAEAYIEKRNFDGKYMPRYGLLRNLNDFSLARYAFDFYEMTSKTPNRAREAHLQMKAAALRSANTRMFGLDGKVTTKEEDTERHTAEDVTRNLHTLMGVRAI</sequence>
<dbReference type="Pfam" id="PF01577">
    <property type="entry name" value="Peptidase_S30"/>
    <property type="match status" value="1"/>
</dbReference>
<evidence type="ECO:0000256" key="30">
    <source>
        <dbReference type="ARBA" id="ARBA00045403"/>
    </source>
</evidence>
<dbReference type="Pfam" id="PF13608">
    <property type="entry name" value="Potyvirid-P3"/>
    <property type="match status" value="1"/>
</dbReference>
<evidence type="ECO:0000256" key="21">
    <source>
        <dbReference type="ARBA" id="ARBA00022806"/>
    </source>
</evidence>
<dbReference type="SUPFAM" id="SSF56672">
    <property type="entry name" value="DNA/RNA polymerases"/>
    <property type="match status" value="1"/>
</dbReference>
<feature type="region of interest" description="Disordered" evidence="33">
    <location>
        <begin position="2805"/>
        <end position="2865"/>
    </location>
</feature>
<keyword evidence="17" id="KW-0808">Transferase</keyword>
<evidence type="ECO:0000256" key="16">
    <source>
        <dbReference type="ARBA" id="ARBA00022670"/>
    </source>
</evidence>
<name>A0A8G1LUB4_9POTV</name>
<dbReference type="InterPro" id="IPR002540">
    <property type="entry name" value="Pept_S30_P1_potyvir"/>
</dbReference>
<dbReference type="EMBL" id="MW961163">
    <property type="protein sequence ID" value="QZA75359.1"/>
    <property type="molecule type" value="Genomic_RNA"/>
</dbReference>
<feature type="domain" description="Helicase C-terminal" evidence="35">
    <location>
        <begin position="1442"/>
        <end position="1540"/>
    </location>
</feature>
<dbReference type="GO" id="GO:0006351">
    <property type="term" value="P:DNA-templated transcription"/>
    <property type="evidence" value="ECO:0007669"/>
    <property type="project" value="InterPro"/>
</dbReference>
<comment type="similarity">
    <text evidence="4 31">Belongs to the potyviridae genome polyprotein family.</text>
</comment>
<dbReference type="GO" id="GO:0005198">
    <property type="term" value="F:structural molecule activity"/>
    <property type="evidence" value="ECO:0007669"/>
    <property type="project" value="InterPro"/>
</dbReference>
<evidence type="ECO:0000256" key="6">
    <source>
        <dbReference type="ARBA" id="ARBA00022463"/>
    </source>
</evidence>
<evidence type="ECO:0000256" key="25">
    <source>
        <dbReference type="ARBA" id="ARBA00022953"/>
    </source>
</evidence>
<evidence type="ECO:0000256" key="9">
    <source>
        <dbReference type="ARBA" id="ARBA00022497"/>
    </source>
</evidence>
<dbReference type="SUPFAM" id="SSF52540">
    <property type="entry name" value="P-loop containing nucleoside triphosphate hydrolases"/>
    <property type="match status" value="2"/>
</dbReference>
<dbReference type="Gene3D" id="3.90.70.150">
    <property type="entry name" value="Helper component proteinase"/>
    <property type="match status" value="1"/>
</dbReference>
<dbReference type="GO" id="GO:0003723">
    <property type="term" value="F:RNA binding"/>
    <property type="evidence" value="ECO:0007669"/>
    <property type="project" value="InterPro"/>
</dbReference>
<evidence type="ECO:0000256" key="14">
    <source>
        <dbReference type="ARBA" id="ARBA00022581"/>
    </source>
</evidence>
<dbReference type="InterPro" id="IPR042308">
    <property type="entry name" value="HC_PRO_CPD_sf"/>
</dbReference>
<comment type="function">
    <text evidence="27">Involved in aphid transmission, cell-to-cell and systemis movement, encapsidation of the viral RNA and in the regulation of viral RNA amplification.</text>
</comment>
<feature type="compositionally biased region" description="Basic and acidic residues" evidence="33">
    <location>
        <begin position="2814"/>
        <end position="2863"/>
    </location>
</feature>
<dbReference type="SMART" id="SM00490">
    <property type="entry name" value="HELICc"/>
    <property type="match status" value="1"/>
</dbReference>
<evidence type="ECO:0000256" key="1">
    <source>
        <dbReference type="ARBA" id="ARBA00000785"/>
    </source>
</evidence>
<dbReference type="PANTHER" id="PTHR43519:SF1">
    <property type="entry name" value="ATP-DEPENDENT RNA HELICASE HRPB"/>
    <property type="match status" value="1"/>
</dbReference>
<dbReference type="GO" id="GO:0016818">
    <property type="term" value="F:hydrolase activity, acting on acid anhydrides, in phosphorus-containing anhydrides"/>
    <property type="evidence" value="ECO:0007669"/>
    <property type="project" value="InterPro"/>
</dbReference>
<dbReference type="Pfam" id="PF00851">
    <property type="entry name" value="Peptidase_C6"/>
    <property type="match status" value="1"/>
</dbReference>
<keyword evidence="32" id="KW-0175">Coiled coil</keyword>